<evidence type="ECO:0000313" key="4">
    <source>
        <dbReference type="EMBL" id="SER44269.1"/>
    </source>
</evidence>
<dbReference type="InterPro" id="IPR029063">
    <property type="entry name" value="SAM-dependent_MTases_sf"/>
</dbReference>
<keyword evidence="1 4" id="KW-0489">Methyltransferase</keyword>
<dbReference type="Pfam" id="PF04072">
    <property type="entry name" value="LCM"/>
    <property type="match status" value="1"/>
</dbReference>
<dbReference type="EMBL" id="FOGP01000002">
    <property type="protein sequence ID" value="SER44269.1"/>
    <property type="molecule type" value="Genomic_DNA"/>
</dbReference>
<dbReference type="PANTHER" id="PTHR43619:SF2">
    <property type="entry name" value="S-ADENOSYL-L-METHIONINE-DEPENDENT METHYLTRANSFERASES SUPERFAMILY PROTEIN"/>
    <property type="match status" value="1"/>
</dbReference>
<reference evidence="4" key="1">
    <citation type="submission" date="2016-10" db="EMBL/GenBank/DDBJ databases">
        <authorList>
            <person name="de Groot N.N."/>
        </authorList>
    </citation>
    <scope>NUCLEOTIDE SEQUENCE [LARGE SCALE GENOMIC DNA]</scope>
    <source>
        <strain evidence="4">KHGC19</strain>
    </source>
</reference>
<dbReference type="Proteomes" id="UP000199135">
    <property type="component" value="Unassembled WGS sequence"/>
</dbReference>
<keyword evidence="6" id="KW-1185">Reference proteome</keyword>
<dbReference type="PIRSF" id="PIRSF028177">
    <property type="entry name" value="Polyketide_synth_Omtfrase_TcmP"/>
    <property type="match status" value="1"/>
</dbReference>
<dbReference type="EMBL" id="FNWT01000002">
    <property type="protein sequence ID" value="SEH43481.1"/>
    <property type="molecule type" value="Genomic_DNA"/>
</dbReference>
<dbReference type="InterPro" id="IPR007213">
    <property type="entry name" value="Ppm1/Ppm2/Tcmp"/>
</dbReference>
<dbReference type="SUPFAM" id="SSF53335">
    <property type="entry name" value="S-adenosyl-L-methionine-dependent methyltransferases"/>
    <property type="match status" value="1"/>
</dbReference>
<dbReference type="Proteomes" id="UP000199128">
    <property type="component" value="Unassembled WGS sequence"/>
</dbReference>
<reference evidence="5 6" key="2">
    <citation type="submission" date="2016-10" db="EMBL/GenBank/DDBJ databases">
        <authorList>
            <person name="Varghese N."/>
            <person name="Submissions S."/>
        </authorList>
    </citation>
    <scope>NUCLEOTIDE SEQUENCE [LARGE SCALE GENOMIC DNA]</scope>
    <source>
        <strain evidence="5">KHGC19</strain>
        <strain evidence="3 6">WCP15</strain>
    </source>
</reference>
<dbReference type="RefSeq" id="WP_078687036.1">
    <property type="nucleotide sequence ID" value="NZ_FNWT01000002.1"/>
</dbReference>
<accession>A0A1H9P8Y1</accession>
<evidence type="ECO:0000313" key="6">
    <source>
        <dbReference type="Proteomes" id="UP000199135"/>
    </source>
</evidence>
<evidence type="ECO:0000313" key="3">
    <source>
        <dbReference type="EMBL" id="SEH43481.1"/>
    </source>
</evidence>
<dbReference type="GO" id="GO:0032259">
    <property type="term" value="P:methylation"/>
    <property type="evidence" value="ECO:0007669"/>
    <property type="project" value="UniProtKB-KW"/>
</dbReference>
<dbReference type="AlphaFoldDB" id="A0A1H9P8Y1"/>
<proteinExistence type="predicted"/>
<dbReference type="PANTHER" id="PTHR43619">
    <property type="entry name" value="S-ADENOSYL-L-METHIONINE-DEPENDENT METHYLTRANSFERASE YKTD-RELATED"/>
    <property type="match status" value="1"/>
</dbReference>
<evidence type="ECO:0000256" key="1">
    <source>
        <dbReference type="ARBA" id="ARBA00022603"/>
    </source>
</evidence>
<evidence type="ECO:0000313" key="5">
    <source>
        <dbReference type="Proteomes" id="UP000199128"/>
    </source>
</evidence>
<organism evidence="4 5">
    <name type="scientific">Parafannyhessea umbonata</name>
    <dbReference type="NCBI Taxonomy" id="604330"/>
    <lineage>
        <taxon>Bacteria</taxon>
        <taxon>Bacillati</taxon>
        <taxon>Actinomycetota</taxon>
        <taxon>Coriobacteriia</taxon>
        <taxon>Coriobacteriales</taxon>
        <taxon>Atopobiaceae</taxon>
        <taxon>Parafannyhessea</taxon>
    </lineage>
</organism>
<sequence length="261" mass="29594">MDLKFGDIQETALITLAVRASETSRPKPRIRDEKAKEIIETLGVDVSKYDPFMSHEGVVARTLMFAEALRKLIAQYPDALCINLGCGFDDKFSQVDNGKIEWYDVDLPDQIAVRRKVYDDRPRCTMMNGNALSGEWTAGLPKDHSTTIVVMEGVLEYFTKGQTATCLHMLCDSFEHGYLVAEMNSMFIVKHSKQHDAIKNTNATFKWGTESGAEFVELEPRLTLLSEHSYNEEMRKYTFLAKVFAATVGKKNNNRLAVFSW</sequence>
<keyword evidence="2 4" id="KW-0808">Transferase</keyword>
<dbReference type="Gene3D" id="3.40.50.150">
    <property type="entry name" value="Vaccinia Virus protein VP39"/>
    <property type="match status" value="1"/>
</dbReference>
<protein>
    <submittedName>
        <fullName evidence="4">O-Methyltransferase involved in polyketide biosynthesis</fullName>
    </submittedName>
</protein>
<gene>
    <name evidence="4" type="ORF">SAMN05216446_0874</name>
    <name evidence="3" type="ORF">SAMN05216447_102154</name>
</gene>
<evidence type="ECO:0000256" key="2">
    <source>
        <dbReference type="ARBA" id="ARBA00022679"/>
    </source>
</evidence>
<name>A0A1H9P8Y1_9ACTN</name>
<dbReference type="GO" id="GO:0008168">
    <property type="term" value="F:methyltransferase activity"/>
    <property type="evidence" value="ECO:0007669"/>
    <property type="project" value="UniProtKB-KW"/>
</dbReference>
<dbReference type="InterPro" id="IPR016874">
    <property type="entry name" value="TcmP-like"/>
</dbReference>